<organism evidence="5 6">
    <name type="scientific">Streptosporangium algeriense</name>
    <dbReference type="NCBI Taxonomy" id="1682748"/>
    <lineage>
        <taxon>Bacteria</taxon>
        <taxon>Bacillati</taxon>
        <taxon>Actinomycetota</taxon>
        <taxon>Actinomycetes</taxon>
        <taxon>Streptosporangiales</taxon>
        <taxon>Streptosporangiaceae</taxon>
        <taxon>Streptosporangium</taxon>
    </lineage>
</organism>
<evidence type="ECO:0000259" key="4">
    <source>
        <dbReference type="PROSITE" id="PS50974"/>
    </source>
</evidence>
<protein>
    <submittedName>
        <fullName evidence="5">Vitamin B12 dependent-methionine synthase activation domain-containing protein</fullName>
    </submittedName>
</protein>
<evidence type="ECO:0000313" key="6">
    <source>
        <dbReference type="Proteomes" id="UP001597024"/>
    </source>
</evidence>
<dbReference type="PANTHER" id="PTHR45833:SF1">
    <property type="entry name" value="METHIONINE SYNTHASE"/>
    <property type="match status" value="1"/>
</dbReference>
<keyword evidence="3" id="KW-0808">Transferase</keyword>
<dbReference type="Proteomes" id="UP001597024">
    <property type="component" value="Unassembled WGS sequence"/>
</dbReference>
<keyword evidence="1" id="KW-0479">Metal-binding</keyword>
<proteinExistence type="predicted"/>
<feature type="non-terminal residue" evidence="5">
    <location>
        <position position="1"/>
    </location>
</feature>
<feature type="domain" description="AdoMet activation" evidence="4">
    <location>
        <begin position="1"/>
        <end position="271"/>
    </location>
</feature>
<comment type="caution">
    <text evidence="5">The sequence shown here is derived from an EMBL/GenBank/DDBJ whole genome shotgun (WGS) entry which is preliminary data.</text>
</comment>
<dbReference type="SUPFAM" id="SSF56507">
    <property type="entry name" value="Methionine synthase activation domain-like"/>
    <property type="match status" value="1"/>
</dbReference>
<dbReference type="InterPro" id="IPR037010">
    <property type="entry name" value="VitB12-dep_Met_synth_activ_sf"/>
</dbReference>
<dbReference type="PANTHER" id="PTHR45833">
    <property type="entry name" value="METHIONINE SYNTHASE"/>
    <property type="match status" value="1"/>
</dbReference>
<keyword evidence="2" id="KW-0170">Cobalt</keyword>
<sequence>ARSDVAADNPVPRAPFHGERVVKGIPLADYAAFLDERATFMGQWGLKAARGGDGPSYEELVETEGRPRLRMWLERMQTEGLLEAAVAYGYFPCVSEGDALVILDEAGEERTRFTFPRQRRDRHLCLSDFFRSRESGETDVVAFQIVTMGGRISEATAELFAKDAYRDYLELHGLSVQLTEALAEYWHARVRAELGIGGDESLEDMLKVNITGCRYSFGYPACPNLEDQVQLTQLIDPARIGVSLSEEFQLHPEQSTSALVVHHPEAKYFNV</sequence>
<dbReference type="EMBL" id="JBHTHX010002076">
    <property type="protein sequence ID" value="MFD0889871.1"/>
    <property type="molecule type" value="Genomic_DNA"/>
</dbReference>
<keyword evidence="3" id="KW-0489">Methyltransferase</keyword>
<dbReference type="InterPro" id="IPR004223">
    <property type="entry name" value="VitB12-dep_Met_synth_activ_dom"/>
</dbReference>
<dbReference type="Gene3D" id="3.10.196.10">
    <property type="entry name" value="Vitamin B12-dependent methionine synthase, activation domain"/>
    <property type="match status" value="2"/>
</dbReference>
<evidence type="ECO:0000256" key="2">
    <source>
        <dbReference type="ARBA" id="ARBA00023285"/>
    </source>
</evidence>
<dbReference type="InterPro" id="IPR050554">
    <property type="entry name" value="Met_Synthase/Corrinoid"/>
</dbReference>
<dbReference type="Pfam" id="PF02965">
    <property type="entry name" value="Met_synt_B12"/>
    <property type="match status" value="1"/>
</dbReference>
<evidence type="ECO:0000256" key="1">
    <source>
        <dbReference type="ARBA" id="ARBA00022723"/>
    </source>
</evidence>
<accession>A0ABW3E195</accession>
<evidence type="ECO:0000313" key="5">
    <source>
        <dbReference type="EMBL" id="MFD0889871.1"/>
    </source>
</evidence>
<reference evidence="6" key="1">
    <citation type="journal article" date="2019" name="Int. J. Syst. Evol. Microbiol.">
        <title>The Global Catalogue of Microorganisms (GCM) 10K type strain sequencing project: providing services to taxonomists for standard genome sequencing and annotation.</title>
        <authorList>
            <consortium name="The Broad Institute Genomics Platform"/>
            <consortium name="The Broad Institute Genome Sequencing Center for Infectious Disease"/>
            <person name="Wu L."/>
            <person name="Ma J."/>
        </authorList>
    </citation>
    <scope>NUCLEOTIDE SEQUENCE [LARGE SCALE GENOMIC DNA]</scope>
    <source>
        <strain evidence="6">CCUG 62974</strain>
    </source>
</reference>
<name>A0ABW3E195_9ACTN</name>
<evidence type="ECO:0000256" key="3">
    <source>
        <dbReference type="PROSITE-ProRule" id="PRU00346"/>
    </source>
</evidence>
<gene>
    <name evidence="5" type="ORF">ACFQ08_35470</name>
</gene>
<keyword evidence="6" id="KW-1185">Reference proteome</keyword>
<dbReference type="PROSITE" id="PS50974">
    <property type="entry name" value="ADOMET_ACTIVATION"/>
    <property type="match status" value="1"/>
</dbReference>